<dbReference type="Pfam" id="PF20420">
    <property type="entry name" value="DUF6702"/>
    <property type="match status" value="1"/>
</dbReference>
<sequence length="164" mass="18844">MKKWLLIGLSVLLVSFAAHPFYVSIYQINFAPEKKMLQITSRIFVDDLNEALEKQYKTRTFLGDAKASAQDVVFFKQYLSDRMTVKVNGKPRAIEYVSHELQDNVVLGYFRVTDVAKVQSLEVHNTALFELFDDQQNIIQASVSGKKRNLLLTRDQKSGVLKWP</sequence>
<proteinExistence type="predicted"/>
<organism evidence="1 2">
    <name type="scientific">Flavobacterium caeni</name>
    <dbReference type="NCBI Taxonomy" id="490189"/>
    <lineage>
        <taxon>Bacteria</taxon>
        <taxon>Pseudomonadati</taxon>
        <taxon>Bacteroidota</taxon>
        <taxon>Flavobacteriia</taxon>
        <taxon>Flavobacteriales</taxon>
        <taxon>Flavobacteriaceae</taxon>
        <taxon>Flavobacterium</taxon>
    </lineage>
</organism>
<dbReference type="AlphaFoldDB" id="A0A1G5I5X5"/>
<accession>A0A1G5I5X5</accession>
<protein>
    <recommendedName>
        <fullName evidence="3">Peptidase E</fullName>
    </recommendedName>
</protein>
<dbReference type="Proteomes" id="UP000199354">
    <property type="component" value="Unassembled WGS sequence"/>
</dbReference>
<dbReference type="RefSeq" id="WP_091143178.1">
    <property type="nucleotide sequence ID" value="NZ_FMVF01000009.1"/>
</dbReference>
<evidence type="ECO:0000313" key="2">
    <source>
        <dbReference type="Proteomes" id="UP000199354"/>
    </source>
</evidence>
<keyword evidence="2" id="KW-1185">Reference proteome</keyword>
<evidence type="ECO:0008006" key="3">
    <source>
        <dbReference type="Google" id="ProtNLM"/>
    </source>
</evidence>
<dbReference type="STRING" id="490189.SAMN02927903_02119"/>
<gene>
    <name evidence="1" type="ORF">SAMN02927903_02119</name>
</gene>
<name>A0A1G5I5X5_9FLAO</name>
<evidence type="ECO:0000313" key="1">
    <source>
        <dbReference type="EMBL" id="SCY71433.1"/>
    </source>
</evidence>
<reference evidence="1 2" key="1">
    <citation type="submission" date="2016-10" db="EMBL/GenBank/DDBJ databases">
        <authorList>
            <person name="de Groot N.N."/>
        </authorList>
    </citation>
    <scope>NUCLEOTIDE SEQUENCE [LARGE SCALE GENOMIC DNA]</scope>
    <source>
        <strain evidence="1 2">CGMCC 1.7031</strain>
    </source>
</reference>
<dbReference type="InterPro" id="IPR046525">
    <property type="entry name" value="DUF6702"/>
</dbReference>
<dbReference type="EMBL" id="FMVF01000009">
    <property type="protein sequence ID" value="SCY71433.1"/>
    <property type="molecule type" value="Genomic_DNA"/>
</dbReference>
<dbReference type="OrthoDB" id="5735516at2"/>